<organism evidence="6 7">
    <name type="scientific">Amorphus orientalis</name>
    <dbReference type="NCBI Taxonomy" id="649198"/>
    <lineage>
        <taxon>Bacteria</taxon>
        <taxon>Pseudomonadati</taxon>
        <taxon>Pseudomonadota</taxon>
        <taxon>Alphaproteobacteria</taxon>
        <taxon>Hyphomicrobiales</taxon>
        <taxon>Amorphaceae</taxon>
        <taxon>Amorphus</taxon>
    </lineage>
</organism>
<dbReference type="EMBL" id="JAUSUL010000004">
    <property type="protein sequence ID" value="MDQ0317199.1"/>
    <property type="molecule type" value="Genomic_DNA"/>
</dbReference>
<dbReference type="SUPFAM" id="SSF50475">
    <property type="entry name" value="FMN-binding split barrel"/>
    <property type="match status" value="1"/>
</dbReference>
<dbReference type="InterPro" id="IPR012349">
    <property type="entry name" value="Split_barrel_FMN-bd"/>
</dbReference>
<dbReference type="SMART" id="SM00903">
    <property type="entry name" value="Flavin_Reduct"/>
    <property type="match status" value="1"/>
</dbReference>
<dbReference type="RefSeq" id="WP_306887098.1">
    <property type="nucleotide sequence ID" value="NZ_JAUSUL010000004.1"/>
</dbReference>
<dbReference type="PANTHER" id="PTHR33798:SF5">
    <property type="entry name" value="FLAVIN REDUCTASE LIKE DOMAIN-CONTAINING PROTEIN"/>
    <property type="match status" value="1"/>
</dbReference>
<comment type="caution">
    <text evidence="6">The sequence shown here is derived from an EMBL/GenBank/DDBJ whole genome shotgun (WGS) entry which is preliminary data.</text>
</comment>
<proteinExistence type="inferred from homology"/>
<protein>
    <submittedName>
        <fullName evidence="6">Flavin reductase (DIM6/NTAB) family NADH-FMN oxidoreductase RutF</fullName>
    </submittedName>
</protein>
<comment type="similarity">
    <text evidence="4">Belongs to the flavoredoxin family.</text>
</comment>
<evidence type="ECO:0000313" key="6">
    <source>
        <dbReference type="EMBL" id="MDQ0317199.1"/>
    </source>
</evidence>
<keyword evidence="2" id="KW-0285">Flavoprotein</keyword>
<dbReference type="GO" id="GO:0010181">
    <property type="term" value="F:FMN binding"/>
    <property type="evidence" value="ECO:0007669"/>
    <property type="project" value="InterPro"/>
</dbReference>
<evidence type="ECO:0000256" key="1">
    <source>
        <dbReference type="ARBA" id="ARBA00001917"/>
    </source>
</evidence>
<dbReference type="Pfam" id="PF01613">
    <property type="entry name" value="Flavin_Reduct"/>
    <property type="match status" value="1"/>
</dbReference>
<name>A0AAE3VR43_9HYPH</name>
<evidence type="ECO:0000256" key="2">
    <source>
        <dbReference type="ARBA" id="ARBA00022630"/>
    </source>
</evidence>
<reference evidence="6" key="1">
    <citation type="submission" date="2023-07" db="EMBL/GenBank/DDBJ databases">
        <title>Genomic Encyclopedia of Type Strains, Phase IV (KMG-IV): sequencing the most valuable type-strain genomes for metagenomic binning, comparative biology and taxonomic classification.</title>
        <authorList>
            <person name="Goeker M."/>
        </authorList>
    </citation>
    <scope>NUCLEOTIDE SEQUENCE</scope>
    <source>
        <strain evidence="6">DSM 21202</strain>
    </source>
</reference>
<dbReference type="Proteomes" id="UP001229244">
    <property type="component" value="Unassembled WGS sequence"/>
</dbReference>
<evidence type="ECO:0000259" key="5">
    <source>
        <dbReference type="SMART" id="SM00903"/>
    </source>
</evidence>
<feature type="domain" description="Flavin reductase like" evidence="5">
    <location>
        <begin position="28"/>
        <end position="181"/>
    </location>
</feature>
<sequence length="220" mass="24103">MAEDGAPGFRHFDFTAMSADECYRLLASSVVPRPIAWVVSRDKDGLVNAAPYSFFNCFGGDPPVIALGILPQPDRPKDTARNILDSGDFVVNLVTEDVAEAMNLTCIDAPADVSELDLAGLETAPCEKVGPPRIVASPVALECRLAHHIWTGPKQLLIVGHVVAAHYRRDIIDDGDRPRIDTAAMGMVGRMHGRGSYARTTDLFEMERPRWSEYKAARKD</sequence>
<dbReference type="AlphaFoldDB" id="A0AAE3VR43"/>
<keyword evidence="3" id="KW-0288">FMN</keyword>
<dbReference type="PANTHER" id="PTHR33798">
    <property type="entry name" value="FLAVOPROTEIN OXYGENASE"/>
    <property type="match status" value="1"/>
</dbReference>
<evidence type="ECO:0000256" key="3">
    <source>
        <dbReference type="ARBA" id="ARBA00022643"/>
    </source>
</evidence>
<dbReference type="GO" id="GO:0016646">
    <property type="term" value="F:oxidoreductase activity, acting on the CH-NH group of donors, NAD or NADP as acceptor"/>
    <property type="evidence" value="ECO:0007669"/>
    <property type="project" value="UniProtKB-ARBA"/>
</dbReference>
<comment type="cofactor">
    <cofactor evidence="1">
        <name>FMN</name>
        <dbReference type="ChEBI" id="CHEBI:58210"/>
    </cofactor>
</comment>
<accession>A0AAE3VR43</accession>
<gene>
    <name evidence="6" type="ORF">J2S73_003676</name>
</gene>
<evidence type="ECO:0000313" key="7">
    <source>
        <dbReference type="Proteomes" id="UP001229244"/>
    </source>
</evidence>
<dbReference type="Gene3D" id="2.30.110.10">
    <property type="entry name" value="Electron Transport, Fmn-binding Protein, Chain A"/>
    <property type="match status" value="1"/>
</dbReference>
<keyword evidence="7" id="KW-1185">Reference proteome</keyword>
<dbReference type="InterPro" id="IPR002563">
    <property type="entry name" value="Flavin_Rdtase-like_dom"/>
</dbReference>
<evidence type="ECO:0000256" key="4">
    <source>
        <dbReference type="ARBA" id="ARBA00038054"/>
    </source>
</evidence>